<proteinExistence type="inferred from homology"/>
<dbReference type="RefSeq" id="XP_064770154.1">
    <property type="nucleotide sequence ID" value="XM_064911307.1"/>
</dbReference>
<dbReference type="Proteomes" id="UP001498771">
    <property type="component" value="Unassembled WGS sequence"/>
</dbReference>
<dbReference type="PROSITE" id="PS00798">
    <property type="entry name" value="ALDOKETO_REDUCTASE_1"/>
    <property type="match status" value="1"/>
</dbReference>
<dbReference type="InterPro" id="IPR044494">
    <property type="entry name" value="AKR3C2/3"/>
</dbReference>
<dbReference type="GeneID" id="90036819"/>
<dbReference type="InterPro" id="IPR023210">
    <property type="entry name" value="NADP_OxRdtase_dom"/>
</dbReference>
<sequence>MLNRLQLIKNHLQLPSSTLRLSQTRSIHAMAPTFKLPSGAVIPYPAFGTGTKWYKPGDPTINRAVVDAIVSALKLGYRHIDAAQTYGTEGEVGVAIKESGIPREEIFITTKVYQNVGDPKKALEESLKLLQIDYVDLYLLHHPFITEEKYGITLEKAWETLIELKAAGLTKDIGVSNWAVGDLERVEGAKEYPAVNQIEFNPYLQNQTPGIVEYSQKKGLIVEAFTPLVSLTEKGGPVDEVVDKLATKYGKDAGQIILKWVLARNVLPITTSAKPERQLSNFSLDGFELTPEEVEAINVAGSKKHVRKYWTAEYGHITA</sequence>
<dbReference type="CDD" id="cd19120">
    <property type="entry name" value="AKR_AKR3C2-3"/>
    <property type="match status" value="1"/>
</dbReference>
<reference evidence="5 6" key="1">
    <citation type="submission" date="2024-03" db="EMBL/GenBank/DDBJ databases">
        <title>Genome-scale model development and genomic sequencing of the oleaginous clade Lipomyces.</title>
        <authorList>
            <consortium name="Lawrence Berkeley National Laboratory"/>
            <person name="Czajka J.J."/>
            <person name="Han Y."/>
            <person name="Kim J."/>
            <person name="Mondo S.J."/>
            <person name="Hofstad B.A."/>
            <person name="Robles A."/>
            <person name="Haridas S."/>
            <person name="Riley R."/>
            <person name="LaButti K."/>
            <person name="Pangilinan J."/>
            <person name="Andreopoulos W."/>
            <person name="Lipzen A."/>
            <person name="Yan J."/>
            <person name="Wang M."/>
            <person name="Ng V."/>
            <person name="Grigoriev I.V."/>
            <person name="Spatafora J.W."/>
            <person name="Magnuson J.K."/>
            <person name="Baker S.E."/>
            <person name="Pomraning K.R."/>
        </authorList>
    </citation>
    <scope>NUCLEOTIDE SEQUENCE [LARGE SCALE GENOMIC DNA]</scope>
    <source>
        <strain evidence="5 6">Phaff 52-87</strain>
    </source>
</reference>
<comment type="similarity">
    <text evidence="1">Belongs to the aldo/keto reductase family.</text>
</comment>
<evidence type="ECO:0000256" key="2">
    <source>
        <dbReference type="ARBA" id="ARBA00022857"/>
    </source>
</evidence>
<evidence type="ECO:0000256" key="3">
    <source>
        <dbReference type="ARBA" id="ARBA00023002"/>
    </source>
</evidence>
<evidence type="ECO:0000313" key="6">
    <source>
        <dbReference type="Proteomes" id="UP001498771"/>
    </source>
</evidence>
<dbReference type="InterPro" id="IPR036812">
    <property type="entry name" value="NAD(P)_OxRdtase_dom_sf"/>
</dbReference>
<feature type="domain" description="NADP-dependent oxidoreductase" evidence="4">
    <location>
        <begin position="58"/>
        <end position="298"/>
    </location>
</feature>
<accession>A0ABR1FB94</accession>
<protein>
    <submittedName>
        <fullName evidence="5">NADP-dependent oxidoreductase domain-containing protein</fullName>
    </submittedName>
</protein>
<dbReference type="Gene3D" id="3.20.20.100">
    <property type="entry name" value="NADP-dependent oxidoreductase domain"/>
    <property type="match status" value="1"/>
</dbReference>
<dbReference type="SUPFAM" id="SSF51430">
    <property type="entry name" value="NAD(P)-linked oxidoreductase"/>
    <property type="match status" value="1"/>
</dbReference>
<dbReference type="EMBL" id="JBBJBU010000001">
    <property type="protein sequence ID" value="KAK7207121.1"/>
    <property type="molecule type" value="Genomic_DNA"/>
</dbReference>
<dbReference type="PRINTS" id="PR00069">
    <property type="entry name" value="ALDKETRDTASE"/>
</dbReference>
<evidence type="ECO:0000256" key="1">
    <source>
        <dbReference type="ARBA" id="ARBA00007905"/>
    </source>
</evidence>
<evidence type="ECO:0000259" key="4">
    <source>
        <dbReference type="Pfam" id="PF00248"/>
    </source>
</evidence>
<gene>
    <name evidence="5" type="ORF">BZA70DRAFT_270526</name>
</gene>
<comment type="caution">
    <text evidence="5">The sequence shown here is derived from an EMBL/GenBank/DDBJ whole genome shotgun (WGS) entry which is preliminary data.</text>
</comment>
<evidence type="ECO:0000313" key="5">
    <source>
        <dbReference type="EMBL" id="KAK7207121.1"/>
    </source>
</evidence>
<dbReference type="InterPro" id="IPR018170">
    <property type="entry name" value="Aldo/ket_reductase_CS"/>
</dbReference>
<dbReference type="PIRSF" id="PIRSF000097">
    <property type="entry name" value="AKR"/>
    <property type="match status" value="1"/>
</dbReference>
<dbReference type="Pfam" id="PF00248">
    <property type="entry name" value="Aldo_ket_red"/>
    <property type="match status" value="1"/>
</dbReference>
<keyword evidence="3" id="KW-0560">Oxidoreductase</keyword>
<dbReference type="InterPro" id="IPR020471">
    <property type="entry name" value="AKR"/>
</dbReference>
<organism evidence="5 6">
    <name type="scientific">Myxozyma melibiosi</name>
    <dbReference type="NCBI Taxonomy" id="54550"/>
    <lineage>
        <taxon>Eukaryota</taxon>
        <taxon>Fungi</taxon>
        <taxon>Dikarya</taxon>
        <taxon>Ascomycota</taxon>
        <taxon>Saccharomycotina</taxon>
        <taxon>Lipomycetes</taxon>
        <taxon>Lipomycetales</taxon>
        <taxon>Lipomycetaceae</taxon>
        <taxon>Myxozyma</taxon>
    </lineage>
</organism>
<keyword evidence="2" id="KW-0521">NADP</keyword>
<keyword evidence="6" id="KW-1185">Reference proteome</keyword>
<dbReference type="PANTHER" id="PTHR43827:SF3">
    <property type="entry name" value="NADP-DEPENDENT OXIDOREDUCTASE DOMAIN-CONTAINING PROTEIN"/>
    <property type="match status" value="1"/>
</dbReference>
<dbReference type="PANTHER" id="PTHR43827">
    <property type="entry name" value="2,5-DIKETO-D-GLUCONIC ACID REDUCTASE"/>
    <property type="match status" value="1"/>
</dbReference>
<name>A0ABR1FB94_9ASCO</name>